<dbReference type="GO" id="GO:0016491">
    <property type="term" value="F:oxidoreductase activity"/>
    <property type="evidence" value="ECO:0007669"/>
    <property type="project" value="InterPro"/>
</dbReference>
<keyword evidence="3" id="KW-0735">Signal-anchor</keyword>
<dbReference type="Proteomes" id="UP000034076">
    <property type="component" value="Unassembled WGS sequence"/>
</dbReference>
<dbReference type="STRING" id="270498.CHK_0816"/>
<dbReference type="PANTHER" id="PTHR42852">
    <property type="entry name" value="THIOL:DISULFIDE INTERCHANGE PROTEIN DSBE"/>
    <property type="match status" value="1"/>
</dbReference>
<evidence type="ECO:0000313" key="10">
    <source>
        <dbReference type="Proteomes" id="UP000034076"/>
    </source>
</evidence>
<keyword evidence="7" id="KW-0732">Signal</keyword>
<feature type="compositionally biased region" description="Polar residues" evidence="6">
    <location>
        <begin position="37"/>
        <end position="50"/>
    </location>
</feature>
<dbReference type="RefSeq" id="WP_235843841.1">
    <property type="nucleotide sequence ID" value="NZ_LAYJ01000068.1"/>
</dbReference>
<keyword evidence="2" id="KW-0201">Cytochrome c-type biogenesis</keyword>
<dbReference type="Gene3D" id="3.40.30.10">
    <property type="entry name" value="Glutaredoxin"/>
    <property type="match status" value="1"/>
</dbReference>
<dbReference type="EMBL" id="LAYJ01000068">
    <property type="protein sequence ID" value="KKI51649.1"/>
    <property type="molecule type" value="Genomic_DNA"/>
</dbReference>
<dbReference type="InterPro" id="IPR036249">
    <property type="entry name" value="Thioredoxin-like_sf"/>
</dbReference>
<feature type="region of interest" description="Disordered" evidence="6">
    <location>
        <begin position="31"/>
        <end position="50"/>
    </location>
</feature>
<accession>A0A0M2NGI6</accession>
<dbReference type="InterPro" id="IPR050553">
    <property type="entry name" value="Thioredoxin_ResA/DsbE_sf"/>
</dbReference>
<dbReference type="InterPro" id="IPR017937">
    <property type="entry name" value="Thioredoxin_CS"/>
</dbReference>
<dbReference type="GO" id="GO:0030313">
    <property type="term" value="C:cell envelope"/>
    <property type="evidence" value="ECO:0007669"/>
    <property type="project" value="UniProtKB-SubCell"/>
</dbReference>
<evidence type="ECO:0000259" key="8">
    <source>
        <dbReference type="PROSITE" id="PS51352"/>
    </source>
</evidence>
<feature type="region of interest" description="Disordered" evidence="6">
    <location>
        <begin position="206"/>
        <end position="227"/>
    </location>
</feature>
<sequence length="383" mass="41243">MRKQKRWILAAFLVAGMVMFTACAPSAPKAEVKTESEASPQTPAQDLQASSAPQVTELFNQFTAVDSNGNDVTQDIFSGHKLTMVNIWATYCGPCLNEMPELGELNKEYKDKGFQVVGMPIDVLNQDGSISQEQVDLVNEIAEKTGADYTHILPSQDLIDAKLKNVTAVPETVFVDENGNQVGKSYMGARSKEKWQEIIDGLLASMPDTDDAQAPQKEDAQQAAGVSSNISGETAMINAPIFYEFTTTDMDGNTVTDQILNEGTQLTLALVWDPAWEGNAQALQKMQEYLKGSTAINGIGFVLNADGKETEIKETANHAGADFPQLKPTQELAGYILGDEPLVLAIAPWGSVVGKPLAAGSDVKEWSAWIDDALTDVNSGCCG</sequence>
<feature type="domain" description="Thioredoxin" evidence="8">
    <location>
        <begin position="53"/>
        <end position="204"/>
    </location>
</feature>
<dbReference type="PANTHER" id="PTHR42852:SF6">
    <property type="entry name" value="THIOL:DISULFIDE INTERCHANGE PROTEIN DSBE"/>
    <property type="match status" value="1"/>
</dbReference>
<comment type="subcellular location">
    <subcellularLocation>
        <location evidence="1">Cell envelope</location>
    </subcellularLocation>
</comment>
<dbReference type="InterPro" id="IPR013740">
    <property type="entry name" value="Redoxin"/>
</dbReference>
<evidence type="ECO:0000256" key="7">
    <source>
        <dbReference type="SAM" id="SignalP"/>
    </source>
</evidence>
<protein>
    <submittedName>
        <fullName evidence="9">Thiol:disulfide interchange protein, thioredoxin family protein</fullName>
    </submittedName>
</protein>
<comment type="caution">
    <text evidence="9">The sequence shown here is derived from an EMBL/GenBank/DDBJ whole genome shotgun (WGS) entry which is preliminary data.</text>
</comment>
<proteinExistence type="predicted"/>
<keyword evidence="5" id="KW-0676">Redox-active center</keyword>
<evidence type="ECO:0000256" key="6">
    <source>
        <dbReference type="SAM" id="MobiDB-lite"/>
    </source>
</evidence>
<feature type="signal peptide" evidence="7">
    <location>
        <begin position="1"/>
        <end position="24"/>
    </location>
</feature>
<evidence type="ECO:0000256" key="4">
    <source>
        <dbReference type="ARBA" id="ARBA00023157"/>
    </source>
</evidence>
<dbReference type="PROSITE" id="PS51352">
    <property type="entry name" value="THIOREDOXIN_2"/>
    <property type="match status" value="1"/>
</dbReference>
<evidence type="ECO:0000256" key="2">
    <source>
        <dbReference type="ARBA" id="ARBA00022748"/>
    </source>
</evidence>
<dbReference type="PATRIC" id="fig|270498.16.peg.415"/>
<dbReference type="GO" id="GO:0017004">
    <property type="term" value="P:cytochrome complex assembly"/>
    <property type="evidence" value="ECO:0007669"/>
    <property type="project" value="UniProtKB-KW"/>
</dbReference>
<reference evidence="9 10" key="1">
    <citation type="submission" date="2015-04" db="EMBL/GenBank/DDBJ databases">
        <title>Draft genome sequence of bacteremic isolate Catabacter hongkongensis type strain HKU16T.</title>
        <authorList>
            <person name="Lau S.K."/>
            <person name="Teng J.L."/>
            <person name="Huang Y."/>
            <person name="Curreem S.O."/>
            <person name="Tsui S.K."/>
            <person name="Woo P.C."/>
        </authorList>
    </citation>
    <scope>NUCLEOTIDE SEQUENCE [LARGE SCALE GENOMIC DNA]</scope>
    <source>
        <strain evidence="9 10">HKU16</strain>
    </source>
</reference>
<keyword evidence="4" id="KW-1015">Disulfide bond</keyword>
<dbReference type="PROSITE" id="PS51257">
    <property type="entry name" value="PROKAR_LIPOPROTEIN"/>
    <property type="match status" value="1"/>
</dbReference>
<evidence type="ECO:0000256" key="5">
    <source>
        <dbReference type="ARBA" id="ARBA00023284"/>
    </source>
</evidence>
<keyword evidence="3" id="KW-0812">Transmembrane</keyword>
<dbReference type="PROSITE" id="PS00194">
    <property type="entry name" value="THIOREDOXIN_1"/>
    <property type="match status" value="1"/>
</dbReference>
<dbReference type="CDD" id="cd02966">
    <property type="entry name" value="TlpA_like_family"/>
    <property type="match status" value="1"/>
</dbReference>
<name>A0A0M2NGI6_9FIRM</name>
<evidence type="ECO:0000313" key="9">
    <source>
        <dbReference type="EMBL" id="KKI51649.1"/>
    </source>
</evidence>
<dbReference type="AlphaFoldDB" id="A0A0M2NGI6"/>
<keyword evidence="10" id="KW-1185">Reference proteome</keyword>
<dbReference type="SUPFAM" id="SSF52833">
    <property type="entry name" value="Thioredoxin-like"/>
    <property type="match status" value="1"/>
</dbReference>
<dbReference type="InterPro" id="IPR013766">
    <property type="entry name" value="Thioredoxin_domain"/>
</dbReference>
<evidence type="ECO:0000256" key="1">
    <source>
        <dbReference type="ARBA" id="ARBA00004196"/>
    </source>
</evidence>
<evidence type="ECO:0000256" key="3">
    <source>
        <dbReference type="ARBA" id="ARBA00022968"/>
    </source>
</evidence>
<dbReference type="Pfam" id="PF08534">
    <property type="entry name" value="Redoxin"/>
    <property type="match status" value="1"/>
</dbReference>
<feature type="chain" id="PRO_5018264126" evidence="7">
    <location>
        <begin position="25"/>
        <end position="383"/>
    </location>
</feature>
<gene>
    <name evidence="9" type="ORF">CHK_0816</name>
</gene>
<organism evidence="9 10">
    <name type="scientific">Christensenella hongkongensis</name>
    <dbReference type="NCBI Taxonomy" id="270498"/>
    <lineage>
        <taxon>Bacteria</taxon>
        <taxon>Bacillati</taxon>
        <taxon>Bacillota</taxon>
        <taxon>Clostridia</taxon>
        <taxon>Christensenellales</taxon>
        <taxon>Christensenellaceae</taxon>
        <taxon>Christensenella</taxon>
    </lineage>
</organism>